<evidence type="ECO:0000256" key="8">
    <source>
        <dbReference type="ARBA" id="ARBA00022989"/>
    </source>
</evidence>
<keyword evidence="6" id="KW-0677">Repeat</keyword>
<keyword evidence="10 14" id="KW-0472">Membrane</keyword>
<evidence type="ECO:0000256" key="2">
    <source>
        <dbReference type="ARBA" id="ARBA00008130"/>
    </source>
</evidence>
<dbReference type="GO" id="GO:0005216">
    <property type="term" value="F:monoatomic ion channel activity"/>
    <property type="evidence" value="ECO:0007669"/>
    <property type="project" value="InterPro"/>
</dbReference>
<feature type="transmembrane region" description="Helical" evidence="14">
    <location>
        <begin position="188"/>
        <end position="208"/>
    </location>
</feature>
<dbReference type="InterPro" id="IPR001425">
    <property type="entry name" value="Arc/bac/fun_rhodopsins"/>
</dbReference>
<feature type="compositionally biased region" description="Basic and acidic residues" evidence="13">
    <location>
        <begin position="356"/>
        <end position="382"/>
    </location>
</feature>
<keyword evidence="16" id="KW-1185">Reference proteome</keyword>
<dbReference type="Pfam" id="PF02755">
    <property type="entry name" value="RPEL"/>
    <property type="match status" value="2"/>
</dbReference>
<keyword evidence="11 15" id="KW-0675">Receptor</keyword>
<keyword evidence="9" id="KW-0157">Chromophore</keyword>
<evidence type="ECO:0000256" key="1">
    <source>
        <dbReference type="ARBA" id="ARBA00004141"/>
    </source>
</evidence>
<dbReference type="GO" id="GO:0007602">
    <property type="term" value="P:phototransduction"/>
    <property type="evidence" value="ECO:0007669"/>
    <property type="project" value="UniProtKB-KW"/>
</dbReference>
<name>A0A6G1ITP5_9PLEO</name>
<sequence length="382" mass="41849">MIIDPVEILKKTSTAGPIPTATPTSVDPIPTVLPDSPEKQFVGDGGTRTLWVVFIVMLISSAVFAGLSWRVPVGRRLYHVITTLITIFAAISYFAMATGHGVSVHTIQVRHQIDHLPDTFTEVQRQVFWARYVDWSLTTPLLLLDLSLLAGLNGAHILMAIVADIIMILTGLFAAFGSEGTPQKWGWYAIACIAYLVVIWHLAVNGRAQAQAKGDKVGSFFLAIAGFTLIVWTAYPIVWGIADGSRNLSVDGEIIAYAVLDILAKPVFGTWLLIAHARMPETNIDLGGFWSYGLGGEGSVRLGDDDDNLKKGLQHRPDRDTLVERNILPDSNAAPALQGHQKELERHMRANSLEKGLQHRPDPETLVKKGILEEDENPLKDA</sequence>
<dbReference type="PANTHER" id="PTHR28286">
    <property type="match status" value="1"/>
</dbReference>
<evidence type="ECO:0000256" key="10">
    <source>
        <dbReference type="ARBA" id="ARBA00023136"/>
    </source>
</evidence>
<protein>
    <submittedName>
        <fullName evidence="15">Family A G protein-coupled receptor-like protein</fullName>
    </submittedName>
</protein>
<dbReference type="Gene3D" id="6.10.150.10">
    <property type="match status" value="1"/>
</dbReference>
<dbReference type="PRINTS" id="PR00251">
    <property type="entry name" value="BACTRLOPSIN"/>
</dbReference>
<evidence type="ECO:0000313" key="15">
    <source>
        <dbReference type="EMBL" id="KAF2681323.1"/>
    </source>
</evidence>
<dbReference type="GO" id="GO:0005783">
    <property type="term" value="C:endoplasmic reticulum"/>
    <property type="evidence" value="ECO:0007669"/>
    <property type="project" value="TreeGrafter"/>
</dbReference>
<dbReference type="FunFam" id="1.20.1070.10:FF:000160">
    <property type="entry name" value="Related to Opsin-1"/>
    <property type="match status" value="1"/>
</dbReference>
<evidence type="ECO:0000256" key="4">
    <source>
        <dbReference type="ARBA" id="ARBA00022606"/>
    </source>
</evidence>
<dbReference type="PROSITE" id="PS00327">
    <property type="entry name" value="BACTERIAL_OPSIN_RET"/>
    <property type="match status" value="1"/>
</dbReference>
<evidence type="ECO:0000256" key="12">
    <source>
        <dbReference type="PROSITE-ProRule" id="PRU00401"/>
    </source>
</evidence>
<feature type="transmembrane region" description="Helical" evidence="14">
    <location>
        <begin position="76"/>
        <end position="96"/>
    </location>
</feature>
<reference evidence="15" key="1">
    <citation type="journal article" date="2020" name="Stud. Mycol.">
        <title>101 Dothideomycetes genomes: a test case for predicting lifestyles and emergence of pathogens.</title>
        <authorList>
            <person name="Haridas S."/>
            <person name="Albert R."/>
            <person name="Binder M."/>
            <person name="Bloem J."/>
            <person name="Labutti K."/>
            <person name="Salamov A."/>
            <person name="Andreopoulos B."/>
            <person name="Baker S."/>
            <person name="Barry K."/>
            <person name="Bills G."/>
            <person name="Bluhm B."/>
            <person name="Cannon C."/>
            <person name="Castanera R."/>
            <person name="Culley D."/>
            <person name="Daum C."/>
            <person name="Ezra D."/>
            <person name="Gonzalez J."/>
            <person name="Henrissat B."/>
            <person name="Kuo A."/>
            <person name="Liang C."/>
            <person name="Lipzen A."/>
            <person name="Lutzoni F."/>
            <person name="Magnuson J."/>
            <person name="Mondo S."/>
            <person name="Nolan M."/>
            <person name="Ohm R."/>
            <person name="Pangilinan J."/>
            <person name="Park H.-J."/>
            <person name="Ramirez L."/>
            <person name="Alfaro M."/>
            <person name="Sun H."/>
            <person name="Tritt A."/>
            <person name="Yoshinaga Y."/>
            <person name="Zwiers L.-H."/>
            <person name="Turgeon B."/>
            <person name="Goodwin S."/>
            <person name="Spatafora J."/>
            <person name="Crous P."/>
            <person name="Grigoriev I."/>
        </authorList>
    </citation>
    <scope>NUCLEOTIDE SEQUENCE</scope>
    <source>
        <strain evidence="15">CBS 122367</strain>
    </source>
</reference>
<dbReference type="GO" id="GO:0005886">
    <property type="term" value="C:plasma membrane"/>
    <property type="evidence" value="ECO:0007669"/>
    <property type="project" value="TreeGrafter"/>
</dbReference>
<dbReference type="Pfam" id="PF01036">
    <property type="entry name" value="Bac_rhodopsin"/>
    <property type="match status" value="1"/>
</dbReference>
<dbReference type="CDD" id="cd15028">
    <property type="entry name" value="7tm_Opsin-1_euk"/>
    <property type="match status" value="1"/>
</dbReference>
<feature type="repeat" description="RPEL" evidence="12">
    <location>
        <begin position="307"/>
        <end position="332"/>
    </location>
</feature>
<evidence type="ECO:0000256" key="13">
    <source>
        <dbReference type="SAM" id="MobiDB-lite"/>
    </source>
</evidence>
<dbReference type="PROSITE" id="PS00950">
    <property type="entry name" value="BACTERIAL_OPSIN_1"/>
    <property type="match status" value="1"/>
</dbReference>
<dbReference type="Proteomes" id="UP000799291">
    <property type="component" value="Unassembled WGS sequence"/>
</dbReference>
<keyword evidence="3" id="KW-0600">Photoreceptor protein</keyword>
<evidence type="ECO:0000256" key="9">
    <source>
        <dbReference type="ARBA" id="ARBA00022991"/>
    </source>
</evidence>
<dbReference type="SUPFAM" id="SSF81321">
    <property type="entry name" value="Family A G protein-coupled receptor-like"/>
    <property type="match status" value="1"/>
</dbReference>
<keyword evidence="5 14" id="KW-0812">Transmembrane</keyword>
<evidence type="ECO:0000256" key="7">
    <source>
        <dbReference type="ARBA" id="ARBA00022925"/>
    </source>
</evidence>
<evidence type="ECO:0000313" key="16">
    <source>
        <dbReference type="Proteomes" id="UP000799291"/>
    </source>
</evidence>
<dbReference type="GO" id="GO:0009881">
    <property type="term" value="F:photoreceptor activity"/>
    <property type="evidence" value="ECO:0007669"/>
    <property type="project" value="UniProtKB-KW"/>
</dbReference>
<evidence type="ECO:0000256" key="6">
    <source>
        <dbReference type="ARBA" id="ARBA00022737"/>
    </source>
</evidence>
<dbReference type="SMART" id="SM00707">
    <property type="entry name" value="RPEL"/>
    <property type="match status" value="2"/>
</dbReference>
<dbReference type="EMBL" id="MU005592">
    <property type="protein sequence ID" value="KAF2681323.1"/>
    <property type="molecule type" value="Genomic_DNA"/>
</dbReference>
<accession>A0A6G1ITP5</accession>
<keyword evidence="4" id="KW-0716">Sensory transduction</keyword>
<dbReference type="InterPro" id="IPR018229">
    <property type="entry name" value="Rhodopsin_retinal_BS"/>
</dbReference>
<dbReference type="InterPro" id="IPR004018">
    <property type="entry name" value="RPEL_repeat"/>
</dbReference>
<evidence type="ECO:0000256" key="14">
    <source>
        <dbReference type="SAM" id="Phobius"/>
    </source>
</evidence>
<evidence type="ECO:0000256" key="11">
    <source>
        <dbReference type="ARBA" id="ARBA00023170"/>
    </source>
</evidence>
<dbReference type="OrthoDB" id="10261467at2759"/>
<feature type="transmembrane region" description="Helical" evidence="14">
    <location>
        <begin position="254"/>
        <end position="274"/>
    </location>
</feature>
<gene>
    <name evidence="15" type="ORF">K458DRAFT_479485</name>
</gene>
<feature type="repeat" description="RPEL" evidence="12">
    <location>
        <begin position="351"/>
        <end position="376"/>
    </location>
</feature>
<dbReference type="SMART" id="SM01021">
    <property type="entry name" value="Bac_rhodopsin"/>
    <property type="match status" value="1"/>
</dbReference>
<keyword evidence="8 14" id="KW-1133">Transmembrane helix</keyword>
<evidence type="ECO:0000256" key="3">
    <source>
        <dbReference type="ARBA" id="ARBA00022543"/>
    </source>
</evidence>
<proteinExistence type="inferred from homology"/>
<dbReference type="PROSITE" id="PS51073">
    <property type="entry name" value="RPEL"/>
    <property type="match status" value="2"/>
</dbReference>
<evidence type="ECO:0000256" key="5">
    <source>
        <dbReference type="ARBA" id="ARBA00022692"/>
    </source>
</evidence>
<dbReference type="Gene3D" id="1.20.1070.10">
    <property type="entry name" value="Rhodopsin 7-helix transmembrane proteins"/>
    <property type="match status" value="1"/>
</dbReference>
<keyword evidence="7" id="KW-0681">Retinal protein</keyword>
<feature type="region of interest" description="Disordered" evidence="13">
    <location>
        <begin position="346"/>
        <end position="382"/>
    </location>
</feature>
<feature type="transmembrane region" description="Helical" evidence="14">
    <location>
        <begin position="157"/>
        <end position="176"/>
    </location>
</feature>
<feature type="transmembrane region" description="Helical" evidence="14">
    <location>
        <begin position="49"/>
        <end position="69"/>
    </location>
</feature>
<comment type="similarity">
    <text evidence="2">Belongs to the archaeal/bacterial/fungal opsin family.</text>
</comment>
<dbReference type="AlphaFoldDB" id="A0A6G1ITP5"/>
<dbReference type="PANTHER" id="PTHR28286:SF2">
    <property type="entry name" value="BACTERIORHODOPSIN _OPSIN, NOPA (EUROFUNG)"/>
    <property type="match status" value="1"/>
</dbReference>
<feature type="transmembrane region" description="Helical" evidence="14">
    <location>
        <begin position="220"/>
        <end position="242"/>
    </location>
</feature>
<comment type="subcellular location">
    <subcellularLocation>
        <location evidence="1">Membrane</location>
        <topology evidence="1">Multi-pass membrane protein</topology>
    </subcellularLocation>
</comment>
<organism evidence="15 16">
    <name type="scientific">Lentithecium fluviatile CBS 122367</name>
    <dbReference type="NCBI Taxonomy" id="1168545"/>
    <lineage>
        <taxon>Eukaryota</taxon>
        <taxon>Fungi</taxon>
        <taxon>Dikarya</taxon>
        <taxon>Ascomycota</taxon>
        <taxon>Pezizomycotina</taxon>
        <taxon>Dothideomycetes</taxon>
        <taxon>Pleosporomycetidae</taxon>
        <taxon>Pleosporales</taxon>
        <taxon>Massarineae</taxon>
        <taxon>Lentitheciaceae</taxon>
        <taxon>Lentithecium</taxon>
    </lineage>
</organism>